<accession>A0A067C528</accession>
<dbReference type="RefSeq" id="XP_012207658.1">
    <property type="nucleotide sequence ID" value="XM_012352268.1"/>
</dbReference>
<dbReference type="AlphaFoldDB" id="A0A067C528"/>
<dbReference type="VEuPathDB" id="FungiDB:SPRG_12887"/>
<reference evidence="1 2" key="1">
    <citation type="journal article" date="2013" name="PLoS Genet.">
        <title>Distinctive expansion of potential virulence genes in the genome of the oomycete fish pathogen Saprolegnia parasitica.</title>
        <authorList>
            <person name="Jiang R.H."/>
            <person name="de Bruijn I."/>
            <person name="Haas B.J."/>
            <person name="Belmonte R."/>
            <person name="Lobach L."/>
            <person name="Christie J."/>
            <person name="van den Ackerveken G."/>
            <person name="Bottin A."/>
            <person name="Bulone V."/>
            <person name="Diaz-Moreno S.M."/>
            <person name="Dumas B."/>
            <person name="Fan L."/>
            <person name="Gaulin E."/>
            <person name="Govers F."/>
            <person name="Grenville-Briggs L.J."/>
            <person name="Horner N.R."/>
            <person name="Levin J.Z."/>
            <person name="Mammella M."/>
            <person name="Meijer H.J."/>
            <person name="Morris P."/>
            <person name="Nusbaum C."/>
            <person name="Oome S."/>
            <person name="Phillips A.J."/>
            <person name="van Rooyen D."/>
            <person name="Rzeszutek E."/>
            <person name="Saraiva M."/>
            <person name="Secombes C.J."/>
            <person name="Seidl M.F."/>
            <person name="Snel B."/>
            <person name="Stassen J.H."/>
            <person name="Sykes S."/>
            <person name="Tripathy S."/>
            <person name="van den Berg H."/>
            <person name="Vega-Arreguin J.C."/>
            <person name="Wawra S."/>
            <person name="Young S.K."/>
            <person name="Zeng Q."/>
            <person name="Dieguez-Uribeondo J."/>
            <person name="Russ C."/>
            <person name="Tyler B.M."/>
            <person name="van West P."/>
        </authorList>
    </citation>
    <scope>NUCLEOTIDE SEQUENCE [LARGE SCALE GENOMIC DNA]</scope>
    <source>
        <strain evidence="1 2">CBS 223.65</strain>
    </source>
</reference>
<organism evidence="1 2">
    <name type="scientific">Saprolegnia parasitica (strain CBS 223.65)</name>
    <dbReference type="NCBI Taxonomy" id="695850"/>
    <lineage>
        <taxon>Eukaryota</taxon>
        <taxon>Sar</taxon>
        <taxon>Stramenopiles</taxon>
        <taxon>Oomycota</taxon>
        <taxon>Saprolegniomycetes</taxon>
        <taxon>Saprolegniales</taxon>
        <taxon>Saprolegniaceae</taxon>
        <taxon>Saprolegnia</taxon>
    </lineage>
</organism>
<gene>
    <name evidence="1" type="ORF">SPRG_12887</name>
</gene>
<keyword evidence="2" id="KW-1185">Reference proteome</keyword>
<name>A0A067C528_SAPPC</name>
<sequence>MIEVAAVADAAYVDNDRDASWGAFGLLPRISIDDCEGGPRGQSRQKRFRALGLWCIEVHVETTGVAALDKCLHQQDRVGLLDHDERQTLEATCQELRRYSL</sequence>
<dbReference type="Proteomes" id="UP000030745">
    <property type="component" value="Unassembled WGS sequence"/>
</dbReference>
<proteinExistence type="predicted"/>
<evidence type="ECO:0000313" key="2">
    <source>
        <dbReference type="Proteomes" id="UP000030745"/>
    </source>
</evidence>
<dbReference type="KEGG" id="spar:SPRG_12887"/>
<protein>
    <submittedName>
        <fullName evidence="1">Uncharacterized protein</fullName>
    </submittedName>
</protein>
<dbReference type="GeneID" id="24134808"/>
<evidence type="ECO:0000313" key="1">
    <source>
        <dbReference type="EMBL" id="KDO21646.1"/>
    </source>
</evidence>
<dbReference type="EMBL" id="KK583283">
    <property type="protein sequence ID" value="KDO21646.1"/>
    <property type="molecule type" value="Genomic_DNA"/>
</dbReference>